<name>A0AAJ2LJA4_9HYPH</name>
<comment type="caution">
    <text evidence="5">The sequence shown here is derived from an EMBL/GenBank/DDBJ whole genome shotgun (WGS) entry which is preliminary data.</text>
</comment>
<dbReference type="SMART" id="SM00342">
    <property type="entry name" value="HTH_ARAC"/>
    <property type="match status" value="1"/>
</dbReference>
<reference evidence="5" key="1">
    <citation type="submission" date="2023-04" db="EMBL/GenBank/DDBJ databases">
        <title>Genomic characterization of faba bean (Vicia faba) microsymbionts in Mexican soils.</title>
        <authorList>
            <person name="Rivera Orduna F.N."/>
            <person name="Guevara-Luna J."/>
            <person name="Yan J."/>
            <person name="Arroyo-Herrera I."/>
            <person name="Li Y."/>
            <person name="Vasquez-Murrieta M.S."/>
            <person name="Wang E.T."/>
        </authorList>
    </citation>
    <scope>NUCLEOTIDE SEQUENCE</scope>
    <source>
        <strain evidence="5">CH26</strain>
    </source>
</reference>
<evidence type="ECO:0000259" key="4">
    <source>
        <dbReference type="PROSITE" id="PS01124"/>
    </source>
</evidence>
<evidence type="ECO:0000256" key="3">
    <source>
        <dbReference type="ARBA" id="ARBA00023163"/>
    </source>
</evidence>
<dbReference type="NCBIfam" id="NF006902">
    <property type="entry name" value="PRK09393.1"/>
    <property type="match status" value="1"/>
</dbReference>
<dbReference type="PROSITE" id="PS01124">
    <property type="entry name" value="HTH_ARAC_FAMILY_2"/>
    <property type="match status" value="1"/>
</dbReference>
<feature type="domain" description="HTH araC/xylS-type" evidence="4">
    <location>
        <begin position="236"/>
        <end position="334"/>
    </location>
</feature>
<dbReference type="Pfam" id="PF01965">
    <property type="entry name" value="DJ-1_PfpI"/>
    <property type="match status" value="1"/>
</dbReference>
<gene>
    <name evidence="5" type="primary">ftrA</name>
    <name evidence="5" type="ORF">RJJ65_10285</name>
</gene>
<dbReference type="Proteomes" id="UP001268610">
    <property type="component" value="Unassembled WGS sequence"/>
</dbReference>
<keyword evidence="1" id="KW-0805">Transcription regulation</keyword>
<sequence>MAELPDSMAFMPNFRHTPSQEPNRRVVSLVYDGLCTFEFGITAEIFGLSRPEAGPNWYRFESVALEDKSLRACGGLMVAATGSAEDLHQAGTVIVPGWRGAEAPVPQRICDELVLAHKRGARIVSICGGAFVLAAAGLLDGRRATTHWQFAKTLAERHPAIEVEADRLYIDDGDILTSAGSSAGIDLCLHIVRSDFGARIANSVARRLVMYSHRQGGQAQFVEQPIPAEYEAHRLSSLLDHVRADLAASHSIASLAGKAGMSLRTFQRRFRSLTGLPPLKWILKERLECSRMLLETSNAPLDGIALATGLGSAENLRLQFVQTYGVSPLNYRKQFATPGMRLIAGSGG</sequence>
<keyword evidence="3" id="KW-0804">Transcription</keyword>
<accession>A0AAJ2LJA4</accession>
<evidence type="ECO:0000313" key="6">
    <source>
        <dbReference type="Proteomes" id="UP001268610"/>
    </source>
</evidence>
<dbReference type="InterPro" id="IPR002818">
    <property type="entry name" value="DJ-1/PfpI"/>
</dbReference>
<dbReference type="Pfam" id="PF12833">
    <property type="entry name" value="HTH_18"/>
    <property type="match status" value="1"/>
</dbReference>
<evidence type="ECO:0000313" key="5">
    <source>
        <dbReference type="EMBL" id="MDR9773042.1"/>
    </source>
</evidence>
<dbReference type="CDD" id="cd03137">
    <property type="entry name" value="GATase1_AraC_1"/>
    <property type="match status" value="1"/>
</dbReference>
<dbReference type="SUPFAM" id="SSF46689">
    <property type="entry name" value="Homeodomain-like"/>
    <property type="match status" value="2"/>
</dbReference>
<dbReference type="EMBL" id="JAVLSF010000004">
    <property type="protein sequence ID" value="MDR9773042.1"/>
    <property type="molecule type" value="Genomic_DNA"/>
</dbReference>
<dbReference type="InterPro" id="IPR018062">
    <property type="entry name" value="HTH_AraC-typ_CS"/>
</dbReference>
<dbReference type="AlphaFoldDB" id="A0AAJ2LJA4"/>
<dbReference type="Gene3D" id="3.40.50.880">
    <property type="match status" value="1"/>
</dbReference>
<dbReference type="InterPro" id="IPR018060">
    <property type="entry name" value="HTH_AraC"/>
</dbReference>
<evidence type="ECO:0000256" key="1">
    <source>
        <dbReference type="ARBA" id="ARBA00023015"/>
    </source>
</evidence>
<evidence type="ECO:0000256" key="2">
    <source>
        <dbReference type="ARBA" id="ARBA00023125"/>
    </source>
</evidence>
<organism evidence="5 6">
    <name type="scientific">Rhizobium hidalgonense</name>
    <dbReference type="NCBI Taxonomy" id="1538159"/>
    <lineage>
        <taxon>Bacteria</taxon>
        <taxon>Pseudomonadati</taxon>
        <taxon>Pseudomonadota</taxon>
        <taxon>Alphaproteobacteria</taxon>
        <taxon>Hyphomicrobiales</taxon>
        <taxon>Rhizobiaceae</taxon>
        <taxon>Rhizobium/Agrobacterium group</taxon>
        <taxon>Rhizobium</taxon>
    </lineage>
</organism>
<dbReference type="PANTHER" id="PTHR43130">
    <property type="entry name" value="ARAC-FAMILY TRANSCRIPTIONAL REGULATOR"/>
    <property type="match status" value="1"/>
</dbReference>
<dbReference type="GO" id="GO:0043565">
    <property type="term" value="F:sequence-specific DNA binding"/>
    <property type="evidence" value="ECO:0007669"/>
    <property type="project" value="InterPro"/>
</dbReference>
<dbReference type="GO" id="GO:0003700">
    <property type="term" value="F:DNA-binding transcription factor activity"/>
    <property type="evidence" value="ECO:0007669"/>
    <property type="project" value="InterPro"/>
</dbReference>
<dbReference type="PANTHER" id="PTHR43130:SF3">
    <property type="entry name" value="HTH-TYPE TRANSCRIPTIONAL REGULATOR RV1931C"/>
    <property type="match status" value="1"/>
</dbReference>
<dbReference type="SUPFAM" id="SSF52317">
    <property type="entry name" value="Class I glutamine amidotransferase-like"/>
    <property type="match status" value="1"/>
</dbReference>
<protein>
    <submittedName>
        <fullName evidence="5">Transcriptional regulator FtrA</fullName>
    </submittedName>
</protein>
<dbReference type="Gene3D" id="1.10.10.60">
    <property type="entry name" value="Homeodomain-like"/>
    <property type="match status" value="1"/>
</dbReference>
<dbReference type="InterPro" id="IPR009057">
    <property type="entry name" value="Homeodomain-like_sf"/>
</dbReference>
<proteinExistence type="predicted"/>
<dbReference type="PROSITE" id="PS00041">
    <property type="entry name" value="HTH_ARAC_FAMILY_1"/>
    <property type="match status" value="1"/>
</dbReference>
<dbReference type="InterPro" id="IPR052158">
    <property type="entry name" value="INH-QAR"/>
</dbReference>
<keyword evidence="2" id="KW-0238">DNA-binding</keyword>
<dbReference type="InterPro" id="IPR029062">
    <property type="entry name" value="Class_I_gatase-like"/>
</dbReference>